<evidence type="ECO:0000313" key="4">
    <source>
        <dbReference type="Proteomes" id="UP000243679"/>
    </source>
</evidence>
<name>A0A1Q2SM86_9GAMM</name>
<dbReference type="EMBL" id="AP014836">
    <property type="protein sequence ID" value="BAW80232.1"/>
    <property type="molecule type" value="Genomic_DNA"/>
</dbReference>
<dbReference type="AlphaFoldDB" id="A0A1Q2SM86"/>
<dbReference type="OrthoDB" id="5765056at2"/>
<reference evidence="3 4" key="1">
    <citation type="journal article" date="2017" name="ISME J.">
        <title>An acid-tolerant ammonia-oxidizing ?-proteobacterium from soil.</title>
        <authorList>
            <person name="Hayatsu M."/>
            <person name="Tago K."/>
            <person name="Uchiyama I."/>
            <person name="Toyoda A."/>
            <person name="Wang Y."/>
            <person name="Shimomura Y."/>
            <person name="Okubo T."/>
            <person name="Kurisu F."/>
            <person name="Hirono Y."/>
            <person name="Nonaka K."/>
            <person name="Akiyama H."/>
            <person name="Itoh T."/>
            <person name="Takami H."/>
        </authorList>
    </citation>
    <scope>NUCLEOTIDE SEQUENCE [LARGE SCALE GENOMIC DNA]</scope>
    <source>
        <strain evidence="3 4">TAO100</strain>
    </source>
</reference>
<protein>
    <submittedName>
        <fullName evidence="3">ABC transporter</fullName>
    </submittedName>
</protein>
<dbReference type="RefSeq" id="WP_096526801.1">
    <property type="nucleotide sequence ID" value="NZ_AP014836.1"/>
</dbReference>
<dbReference type="Gene3D" id="3.40.50.10610">
    <property type="entry name" value="ABC-type transport auxiliary lipoprotein component"/>
    <property type="match status" value="1"/>
</dbReference>
<feature type="chain" id="PRO_5010224721" evidence="1">
    <location>
        <begin position="24"/>
        <end position="212"/>
    </location>
</feature>
<dbReference type="InterPro" id="IPR005586">
    <property type="entry name" value="ABC_trans_aux"/>
</dbReference>
<accession>A0A1Q2SM86</accession>
<evidence type="ECO:0000259" key="2">
    <source>
        <dbReference type="Pfam" id="PF03886"/>
    </source>
</evidence>
<dbReference type="Pfam" id="PF03886">
    <property type="entry name" value="ABC_trans_aux"/>
    <property type="match status" value="1"/>
</dbReference>
<gene>
    <name evidence="3" type="ORF">TAO_0862</name>
</gene>
<organism evidence="3 4">
    <name type="scientific">Candidatus Nitrosoglobus terrae</name>
    <dbReference type="NCBI Taxonomy" id="1630141"/>
    <lineage>
        <taxon>Bacteria</taxon>
        <taxon>Pseudomonadati</taxon>
        <taxon>Pseudomonadota</taxon>
        <taxon>Gammaproteobacteria</taxon>
        <taxon>Chromatiales</taxon>
        <taxon>Chromatiaceae</taxon>
        <taxon>Candidatus Nitrosoglobus</taxon>
    </lineage>
</organism>
<proteinExistence type="predicted"/>
<evidence type="ECO:0000256" key="1">
    <source>
        <dbReference type="SAM" id="SignalP"/>
    </source>
</evidence>
<dbReference type="PROSITE" id="PS51257">
    <property type="entry name" value="PROKAR_LIPOPROTEIN"/>
    <property type="match status" value="1"/>
</dbReference>
<feature type="domain" description="ABC-type transport auxiliary lipoprotein component" evidence="2">
    <location>
        <begin position="34"/>
        <end position="194"/>
    </location>
</feature>
<dbReference type="KEGG" id="ntt:TAO_0862"/>
<keyword evidence="4" id="KW-1185">Reference proteome</keyword>
<dbReference type="SUPFAM" id="SSF159594">
    <property type="entry name" value="XCC0632-like"/>
    <property type="match status" value="1"/>
</dbReference>
<sequence length="212" mass="24052">MMSARLNYLVCLFALTFAGCSLFGSQKEVVENHYTLEVKRVLDQPSPKARERVLEVSQFRISPRYQSQTLVYQKGDSWYHTEKNQAFMLPPQVLVTDQVTRYLGNSGLFGAIVEGESRLKVTHLLEGAITALYGDFTDPKGLQAVMEIQFFLLDPLATNPPKIVFQTGFRIEAEIPSSTPQALIQGWNKGLETILQNFENDLRRLFKESSLE</sequence>
<dbReference type="Proteomes" id="UP000243679">
    <property type="component" value="Chromosome"/>
</dbReference>
<keyword evidence="1" id="KW-0732">Signal</keyword>
<feature type="signal peptide" evidence="1">
    <location>
        <begin position="1"/>
        <end position="23"/>
    </location>
</feature>
<evidence type="ECO:0000313" key="3">
    <source>
        <dbReference type="EMBL" id="BAW80232.1"/>
    </source>
</evidence>